<reference evidence="2 3" key="1">
    <citation type="journal article" date="2014" name="Genome Announc.">
        <title>Draft Genome Sequence of the Haloacid-Degrading Burkholderia caribensis Strain MBA4.</title>
        <authorList>
            <person name="Pan Y."/>
            <person name="Kong K.F."/>
            <person name="Tsang J.S."/>
        </authorList>
    </citation>
    <scope>NUCLEOTIDE SEQUENCE [LARGE SCALE GENOMIC DNA]</scope>
    <source>
        <strain evidence="2 3">MBA4</strain>
    </source>
</reference>
<organism evidence="2 3">
    <name type="scientific">Paraburkholderia caribensis MBA4</name>
    <dbReference type="NCBI Taxonomy" id="1323664"/>
    <lineage>
        <taxon>Bacteria</taxon>
        <taxon>Pseudomonadati</taxon>
        <taxon>Pseudomonadota</taxon>
        <taxon>Betaproteobacteria</taxon>
        <taxon>Burkholderiales</taxon>
        <taxon>Burkholderiaceae</taxon>
        <taxon>Paraburkholderia</taxon>
    </lineage>
</organism>
<evidence type="ECO:0000313" key="2">
    <source>
        <dbReference type="EMBL" id="ALL67998.1"/>
    </source>
</evidence>
<feature type="region of interest" description="Disordered" evidence="1">
    <location>
        <begin position="30"/>
        <end position="53"/>
    </location>
</feature>
<gene>
    <name evidence="2" type="ORF">K788_0000889</name>
</gene>
<dbReference type="AlphaFoldDB" id="A0A0P0RH21"/>
<dbReference type="KEGG" id="bcai:K788_0000889"/>
<dbReference type="EMBL" id="CP012747">
    <property type="protein sequence ID" value="ALL67998.1"/>
    <property type="molecule type" value="Genomic_DNA"/>
</dbReference>
<evidence type="ECO:0000313" key="3">
    <source>
        <dbReference type="Proteomes" id="UP000019146"/>
    </source>
</evidence>
<dbReference type="Proteomes" id="UP000019146">
    <property type="component" value="Chromosome 2"/>
</dbReference>
<sequence>MSVPLWDGLVEGGWVHSKFASKFARATGLTGHLRTEPPRRRAIRRPAAAPRTM</sequence>
<name>A0A0P0RH21_9BURK</name>
<proteinExistence type="predicted"/>
<accession>A0A0P0RH21</accession>
<evidence type="ECO:0000256" key="1">
    <source>
        <dbReference type="SAM" id="MobiDB-lite"/>
    </source>
</evidence>
<protein>
    <submittedName>
        <fullName evidence="2">Uncharacterized protein</fullName>
    </submittedName>
</protein>